<evidence type="ECO:0000313" key="5">
    <source>
        <dbReference type="EMBL" id="SHK66317.1"/>
    </source>
</evidence>
<dbReference type="GO" id="GO:0046872">
    <property type="term" value="F:metal ion binding"/>
    <property type="evidence" value="ECO:0007669"/>
    <property type="project" value="InterPro"/>
</dbReference>
<dbReference type="NCBIfam" id="TIGR04183">
    <property type="entry name" value="Por_Secre_tail"/>
    <property type="match status" value="1"/>
</dbReference>
<dbReference type="EMBL" id="FRAM01000004">
    <property type="protein sequence ID" value="SHK66317.1"/>
    <property type="molecule type" value="Genomic_DNA"/>
</dbReference>
<dbReference type="SUPFAM" id="SSF49363">
    <property type="entry name" value="Purple acid phosphatase, N-terminal domain"/>
    <property type="match status" value="1"/>
</dbReference>
<gene>
    <name evidence="5" type="ORF">SAMN05444371_3250</name>
</gene>
<keyword evidence="6" id="KW-1185">Reference proteome</keyword>
<feature type="domain" description="Purple acid phosphatase N-terminal" evidence="3">
    <location>
        <begin position="35"/>
        <end position="120"/>
    </location>
</feature>
<keyword evidence="1 2" id="KW-0732">Signal</keyword>
<evidence type="ECO:0000313" key="6">
    <source>
        <dbReference type="Proteomes" id="UP000184498"/>
    </source>
</evidence>
<dbReference type="Pfam" id="PF18962">
    <property type="entry name" value="Por_Secre_tail"/>
    <property type="match status" value="1"/>
</dbReference>
<proteinExistence type="predicted"/>
<protein>
    <submittedName>
        <fullName evidence="5">Por secretion system C-terminal sorting domain-containing protein</fullName>
    </submittedName>
</protein>
<evidence type="ECO:0000256" key="1">
    <source>
        <dbReference type="ARBA" id="ARBA00022729"/>
    </source>
</evidence>
<evidence type="ECO:0000256" key="2">
    <source>
        <dbReference type="SAM" id="SignalP"/>
    </source>
</evidence>
<reference evidence="6" key="1">
    <citation type="submission" date="2016-11" db="EMBL/GenBank/DDBJ databases">
        <authorList>
            <person name="Varghese N."/>
            <person name="Submissions S."/>
        </authorList>
    </citation>
    <scope>NUCLEOTIDE SEQUENCE [LARGE SCALE GENOMIC DNA]</scope>
    <source>
        <strain evidence="6">DSM 18016</strain>
    </source>
</reference>
<organism evidence="5 6">
    <name type="scientific">Epilithonimonas mollis</name>
    <dbReference type="NCBI Taxonomy" id="216903"/>
    <lineage>
        <taxon>Bacteria</taxon>
        <taxon>Pseudomonadati</taxon>
        <taxon>Bacteroidota</taxon>
        <taxon>Flavobacteriia</taxon>
        <taxon>Flavobacteriales</taxon>
        <taxon>Weeksellaceae</taxon>
        <taxon>Chryseobacterium group</taxon>
        <taxon>Epilithonimonas</taxon>
    </lineage>
</organism>
<feature type="signal peptide" evidence="2">
    <location>
        <begin position="1"/>
        <end position="28"/>
    </location>
</feature>
<feature type="chain" id="PRO_5012703248" evidence="2">
    <location>
        <begin position="29"/>
        <end position="924"/>
    </location>
</feature>
<dbReference type="InterPro" id="IPR008963">
    <property type="entry name" value="Purple_acid_Pase-like_N"/>
</dbReference>
<evidence type="ECO:0000259" key="4">
    <source>
        <dbReference type="Pfam" id="PF18962"/>
    </source>
</evidence>
<dbReference type="AlphaFoldDB" id="A0A1M6UAV3"/>
<dbReference type="GO" id="GO:0003993">
    <property type="term" value="F:acid phosphatase activity"/>
    <property type="evidence" value="ECO:0007669"/>
    <property type="project" value="InterPro"/>
</dbReference>
<dbReference type="SUPFAM" id="SSF56300">
    <property type="entry name" value="Metallo-dependent phosphatases"/>
    <property type="match status" value="1"/>
</dbReference>
<feature type="domain" description="Secretion system C-terminal sorting" evidence="4">
    <location>
        <begin position="852"/>
        <end position="923"/>
    </location>
</feature>
<evidence type="ECO:0000259" key="3">
    <source>
        <dbReference type="Pfam" id="PF16656"/>
    </source>
</evidence>
<dbReference type="PANTHER" id="PTHR45867">
    <property type="entry name" value="PURPLE ACID PHOSPHATASE"/>
    <property type="match status" value="1"/>
</dbReference>
<dbReference type="InterPro" id="IPR029052">
    <property type="entry name" value="Metallo-depent_PP-like"/>
</dbReference>
<dbReference type="Proteomes" id="UP000184498">
    <property type="component" value="Unassembled WGS sequence"/>
</dbReference>
<dbReference type="Pfam" id="PF16656">
    <property type="entry name" value="Pur_ac_phosph_N"/>
    <property type="match status" value="1"/>
</dbReference>
<sequence length="924" mass="104004">MIALPKSIKEMKRLLLICLMLICGTASAQELFPYLQAPSPTSICVNWKTTDNAETVVEYGLSQNQLASTKTGTNKILSDTGYPANYYYHSVKIDGLTANTKYYYRIKTGNRISQVYSFKTLPLPGQASTADGHIRFLIMGDNQMKGVPRYDSLVSAAKRQIARKWGYDKDPSDNIAMTVMVGDQVDVGTLDHYENVHFSKNKKLSGFLPIQTLVGNHETYGTLGMQAYYDHYILDDVTYKGISSGSEAYYARQAGNTLFIAFDTEHPSNDQITWLNKILPLADQDNTVQWIVSLGHRPYQAEQYVGDISTWIRNTVMPIMNTSAKHILHIGAHHHLYHRGQLKNFPTYQIISGGVAWDQYWGMSSEQDFDDVQKTLPNWIYQIIDVDTVNNTFDVEAYSIGSIFEWKDNVLMDRFHHAKNKPAPQKPGILNNYNGQELELPITIESSPYETTSDELLNTTEFLLSKTQDFSIVEKDIYRDFENFYGKAGNRTDESKDVNANLDITKATIEKNGLTNGVYYVKVRYRDRNLKWSPWSDIKSFKIINSVVLNTQIVPDATEYEQNKPIKISFTDTPGNAKDWIGIYKKGQNPGSANPSQIWKYTNGQVSGSMTFTSGLATKGQYYAALMANDGYTEIAPRKSFYVGPPVTLSTDQNNYPVTGTVKLSYTNAPALSKDWVGVYKVGITPSSAVTSPKWAYVTSANGTYTFNGLPKGYYFAQYFLEDGYTAVGNKIFFQIGDDITQLMINKTIYNLNENIMATWTDSPGIVKDWLGIYHKNDNPNIDPLVSYTYFNGIANGNVEIPDDKLPTEPGSYFIVMFTNDSYNEVSNRVEFEVVGETLGTSSNSSESGIQVYPNPVNSGERTYIKAKYPIEKIDVYDMTGSLFYTSKNINNNATSIINQSLPKGVYVLKIFSNKLYTVKMIVK</sequence>
<dbReference type="Gene3D" id="2.60.40.380">
    <property type="entry name" value="Purple acid phosphatase-like, N-terminal"/>
    <property type="match status" value="1"/>
</dbReference>
<accession>A0A1M6UAV3</accession>
<dbReference type="STRING" id="216903.SAMN05444371_3250"/>
<dbReference type="InterPro" id="IPR015914">
    <property type="entry name" value="PAPs_N"/>
</dbReference>
<dbReference type="InterPro" id="IPR026444">
    <property type="entry name" value="Secre_tail"/>
</dbReference>
<dbReference type="SUPFAM" id="SSF117074">
    <property type="entry name" value="Hypothetical protein PA1324"/>
    <property type="match status" value="1"/>
</dbReference>
<dbReference type="PANTHER" id="PTHR45867:SF3">
    <property type="entry name" value="ACID PHOSPHATASE TYPE 7"/>
    <property type="match status" value="1"/>
</dbReference>
<name>A0A1M6UAV3_9FLAO</name>